<dbReference type="Proteomes" id="UP000032049">
    <property type="component" value="Unassembled WGS sequence"/>
</dbReference>
<dbReference type="AlphaFoldDB" id="A0A0D0FX85"/>
<dbReference type="GO" id="GO:0007165">
    <property type="term" value="P:signal transduction"/>
    <property type="evidence" value="ECO:0007669"/>
    <property type="project" value="TreeGrafter"/>
</dbReference>
<feature type="domain" description="Peptidase S41 N-terminal" evidence="2">
    <location>
        <begin position="39"/>
        <end position="83"/>
    </location>
</feature>
<proteinExistence type="predicted"/>
<dbReference type="GO" id="GO:0004175">
    <property type="term" value="F:endopeptidase activity"/>
    <property type="evidence" value="ECO:0007669"/>
    <property type="project" value="TreeGrafter"/>
</dbReference>
<keyword evidence="4" id="KW-1185">Reference proteome</keyword>
<dbReference type="SUPFAM" id="SSF50156">
    <property type="entry name" value="PDZ domain-like"/>
    <property type="match status" value="1"/>
</dbReference>
<comment type="caution">
    <text evidence="3">The sequence shown here is derived from an EMBL/GenBank/DDBJ whole genome shotgun (WGS) entry which is preliminary data.</text>
</comment>
<protein>
    <submittedName>
        <fullName evidence="3">Uncharacterized protein</fullName>
    </submittedName>
</protein>
<dbReference type="OrthoDB" id="7168509at2"/>
<name>A0A0D0FX85_9SPHI</name>
<evidence type="ECO:0000259" key="2">
    <source>
        <dbReference type="Pfam" id="PF18294"/>
    </source>
</evidence>
<dbReference type="CDD" id="cd07561">
    <property type="entry name" value="Peptidase_S41_CPP_like"/>
    <property type="match status" value="1"/>
</dbReference>
<dbReference type="Pfam" id="PF18294">
    <property type="entry name" value="Pept_S41_N"/>
    <property type="match status" value="1"/>
</dbReference>
<evidence type="ECO:0000313" key="4">
    <source>
        <dbReference type="Proteomes" id="UP000032049"/>
    </source>
</evidence>
<gene>
    <name evidence="3" type="ORF">TH53_10820</name>
</gene>
<reference evidence="3 4" key="1">
    <citation type="submission" date="2015-01" db="EMBL/GenBank/DDBJ databases">
        <title>Draft genome sequence of Pedobacter sp. NL19 isolated from sludge of an effluent treatment pond in an abandoned uranium mine.</title>
        <authorList>
            <person name="Santos T."/>
            <person name="Caetano T."/>
            <person name="Covas C."/>
            <person name="Cruz A."/>
            <person name="Mendo S."/>
        </authorList>
    </citation>
    <scope>NUCLEOTIDE SEQUENCE [LARGE SCALE GENOMIC DNA]</scope>
    <source>
        <strain evidence="3 4">NL19</strain>
    </source>
</reference>
<dbReference type="InterPro" id="IPR041613">
    <property type="entry name" value="Pept_S41_N"/>
</dbReference>
<dbReference type="PANTHER" id="PTHR32060:SF30">
    <property type="entry name" value="CARBOXY-TERMINAL PROCESSING PROTEASE CTPA"/>
    <property type="match status" value="1"/>
</dbReference>
<dbReference type="InterPro" id="IPR005151">
    <property type="entry name" value="Tail-specific_protease"/>
</dbReference>
<accession>A0A0D0FX85</accession>
<sequence>MKTCSLFIKTLLLYFLVFSLYGCRKSENKPDYPAGSQENINSWILDSMKVYYYWNTSLPANPSLAVDPVTFFKGIKNGSDRFSALVNPDFPESYPPSLVHILGFDWITLQTGSGKVQTVVSLVVPDSRAAGKGLVRGDMIKTINGTIPTADNIAVLTSNSIAQQSADLEIEGKTGVVRISRLTNSEDPVYTYKVFQSAGKNYAYLFLNSFEDAALAQIKKAFTYFKEQHAQELILDMRYNPGGSVPVAAALATMIASNTTTGALFVEYRGNSKAGSRKSSFGTEIQRLQGALRTDFIELSGYRLGLNRVFILTGTHTASAAELLINSLRPYITVIQSGQQTLGKDMASFVIKDYRNPQIVPKWEIYPMIFKLFNAAGKGDYSNGLMPDQLADELSSLPLKPFGDPADPLVQSCLERSTVTTTSRLKVESVAEKPRVIYDSRVPVDLKSSLTITRPY</sequence>
<evidence type="ECO:0000259" key="1">
    <source>
        <dbReference type="Pfam" id="PF03572"/>
    </source>
</evidence>
<dbReference type="GO" id="GO:0006508">
    <property type="term" value="P:proteolysis"/>
    <property type="evidence" value="ECO:0007669"/>
    <property type="project" value="InterPro"/>
</dbReference>
<dbReference type="STRING" id="1503925.TH53_10820"/>
<feature type="domain" description="Tail specific protease" evidence="1">
    <location>
        <begin position="202"/>
        <end position="351"/>
    </location>
</feature>
<dbReference type="InterPro" id="IPR036034">
    <property type="entry name" value="PDZ_sf"/>
</dbReference>
<dbReference type="Gene3D" id="3.30.750.170">
    <property type="match status" value="1"/>
</dbReference>
<evidence type="ECO:0000313" key="3">
    <source>
        <dbReference type="EMBL" id="KIO77129.1"/>
    </source>
</evidence>
<dbReference type="PANTHER" id="PTHR32060">
    <property type="entry name" value="TAIL-SPECIFIC PROTEASE"/>
    <property type="match status" value="1"/>
</dbReference>
<dbReference type="PROSITE" id="PS51257">
    <property type="entry name" value="PROKAR_LIPOPROTEIN"/>
    <property type="match status" value="1"/>
</dbReference>
<dbReference type="InterPro" id="IPR029045">
    <property type="entry name" value="ClpP/crotonase-like_dom_sf"/>
</dbReference>
<dbReference type="EMBL" id="JXRA01000044">
    <property type="protein sequence ID" value="KIO77129.1"/>
    <property type="molecule type" value="Genomic_DNA"/>
</dbReference>
<organism evidence="3 4">
    <name type="scientific">Pedobacter lusitanus</name>
    <dbReference type="NCBI Taxonomy" id="1503925"/>
    <lineage>
        <taxon>Bacteria</taxon>
        <taxon>Pseudomonadati</taxon>
        <taxon>Bacteroidota</taxon>
        <taxon>Sphingobacteriia</taxon>
        <taxon>Sphingobacteriales</taxon>
        <taxon>Sphingobacteriaceae</taxon>
        <taxon>Pedobacter</taxon>
    </lineage>
</organism>
<dbReference type="Gene3D" id="2.30.42.10">
    <property type="match status" value="1"/>
</dbReference>
<dbReference type="GO" id="GO:0008236">
    <property type="term" value="F:serine-type peptidase activity"/>
    <property type="evidence" value="ECO:0007669"/>
    <property type="project" value="InterPro"/>
</dbReference>
<dbReference type="MEROPS" id="S41.012"/>
<dbReference type="SUPFAM" id="SSF52096">
    <property type="entry name" value="ClpP/crotonase"/>
    <property type="match status" value="1"/>
</dbReference>
<dbReference type="Pfam" id="PF03572">
    <property type="entry name" value="Peptidase_S41"/>
    <property type="match status" value="1"/>
</dbReference>
<dbReference type="Gene3D" id="3.90.226.10">
    <property type="entry name" value="2-enoyl-CoA Hydratase, Chain A, domain 1"/>
    <property type="match status" value="1"/>
</dbReference>
<dbReference type="RefSeq" id="WP_041881722.1">
    <property type="nucleotide sequence ID" value="NZ_CP157278.1"/>
</dbReference>
<dbReference type="GO" id="GO:0030288">
    <property type="term" value="C:outer membrane-bounded periplasmic space"/>
    <property type="evidence" value="ECO:0007669"/>
    <property type="project" value="TreeGrafter"/>
</dbReference>